<gene>
    <name evidence="4" type="ORF">D0Y65_002098</name>
</gene>
<dbReference type="AlphaFoldDB" id="A0A445M5R4"/>
<evidence type="ECO:0000313" key="4">
    <source>
        <dbReference type="EMBL" id="RZC30888.1"/>
    </source>
</evidence>
<reference evidence="4 6" key="1">
    <citation type="submission" date="2018-09" db="EMBL/GenBank/DDBJ databases">
        <title>A high-quality reference genome of wild soybean provides a powerful tool to mine soybean genomes.</title>
        <authorList>
            <person name="Xie M."/>
            <person name="Chung C.Y.L."/>
            <person name="Li M.-W."/>
            <person name="Wong F.-L."/>
            <person name="Chan T.-F."/>
            <person name="Lam H.-M."/>
        </authorList>
    </citation>
    <scope>NUCLEOTIDE SEQUENCE [LARGE SCALE GENOMIC DNA]</scope>
    <source>
        <strain evidence="6">cv. W05</strain>
        <tissue evidence="4">Hypocotyl of etiolated seedlings</tissue>
    </source>
</reference>
<organism evidence="4 6">
    <name type="scientific">Glycine soja</name>
    <name type="common">Wild soybean</name>
    <dbReference type="NCBI Taxonomy" id="3848"/>
    <lineage>
        <taxon>Eukaryota</taxon>
        <taxon>Viridiplantae</taxon>
        <taxon>Streptophyta</taxon>
        <taxon>Embryophyta</taxon>
        <taxon>Tracheophyta</taxon>
        <taxon>Spermatophyta</taxon>
        <taxon>Magnoliopsida</taxon>
        <taxon>eudicotyledons</taxon>
        <taxon>Gunneridae</taxon>
        <taxon>Pentapetalae</taxon>
        <taxon>rosids</taxon>
        <taxon>fabids</taxon>
        <taxon>Fabales</taxon>
        <taxon>Fabaceae</taxon>
        <taxon>Papilionoideae</taxon>
        <taxon>50 kb inversion clade</taxon>
        <taxon>NPAAA clade</taxon>
        <taxon>indigoferoid/millettioid clade</taxon>
        <taxon>Phaseoleae</taxon>
        <taxon>Glycine</taxon>
        <taxon>Glycine subgen. Soja</taxon>
    </lineage>
</organism>
<dbReference type="FunFam" id="3.60.10.10:FF:000061">
    <property type="entry name" value="Type I inositol polyphosphate 5-phosphatase 2"/>
    <property type="match status" value="1"/>
</dbReference>
<name>A0A445M5R4_GLYSO</name>
<dbReference type="GO" id="GO:0004439">
    <property type="term" value="F:phosphatidylinositol-4,5-bisphosphate 5-phosphatase activity"/>
    <property type="evidence" value="ECO:0007669"/>
    <property type="project" value="TreeGrafter"/>
</dbReference>
<dbReference type="GO" id="GO:0046856">
    <property type="term" value="P:phosphatidylinositol dephosphorylation"/>
    <property type="evidence" value="ECO:0007669"/>
    <property type="project" value="InterPro"/>
</dbReference>
<dbReference type="PANTHER" id="PTHR45666">
    <property type="entry name" value="TYPE IV INOSITOL POLYPHOSPHATE 5-PHOSPHATASE 9"/>
    <property type="match status" value="1"/>
</dbReference>
<evidence type="ECO:0000256" key="1">
    <source>
        <dbReference type="ARBA" id="ARBA00010768"/>
    </source>
</evidence>
<sequence length="691" mass="78684">MKIATWCEDQQYNFPSAKQVAVVDVLLRCSDIFCPFLVGSNRDLPPHRHSINSNFCIWTHQTMKARRGKRSEAFWPSIVMKKWLNIKPKVNDFSEDEVDTETESEDDACSIRGSRMCVREDNPHPLRTEGVQSIFPSVTSDASPCKGRKTRHRRGKSETLRAQYINTKEMRVTIGTWNVAGRHPCEDLEIDDWLCTEDPADIYIIGFQEVVPLNAGNVLGAEDNTPIPKWEAIIRRSLNKSSEPDSKHKSYSAPPSPVLRTSSAADLLADTIDADNPIPIDMMIEEYVATVDNNEMEQQEVKSIIDIENNLQLRRIYGIDIDWPEHSLDAVPQIVDSNSKLRRVLSSSARIGFSRAESGLVYGVGLKRSHHSSGNLGLLWQQQQGIPEVVDSLEDVSDVLSAEDGDTFIVPNNEDDDEFGTTESCPSPRYVRIVSKQMVGIYVSVWVQRRLRRHINNLKVSPVGVGLMGYMGNKGSVSISMSLFQSRMCFVCSHLTSGQKEGAEHRRNSDVHEILRRTCFSSSVFDADQPQTIPSHDQIFWFGDLNYRINMLDAEVRKLVALKKWDELKNYDQLSKELRMGHVFDGWKEGLINFPPTYKYEINSDRYVGERPKEGEKRRSPAWCDRILWLGKGIKQLQYGRAEIKLSDHRPVSSAFLVEVEVFDHRKLKRALNFTRAAVHPEIFLDEDGEI</sequence>
<comment type="caution">
    <text evidence="4">The sequence shown here is derived from an EMBL/GenBank/DDBJ whole genome shotgun (WGS) entry which is preliminary data.</text>
</comment>
<dbReference type="InterPro" id="IPR000300">
    <property type="entry name" value="IPPc"/>
</dbReference>
<dbReference type="GO" id="GO:0034485">
    <property type="term" value="F:phosphatidylinositol-3,4,5-trisphosphate 5-phosphatase activity"/>
    <property type="evidence" value="ECO:0007669"/>
    <property type="project" value="TreeGrafter"/>
</dbReference>
<evidence type="ECO:0000256" key="2">
    <source>
        <dbReference type="ARBA" id="ARBA00022801"/>
    </source>
</evidence>
<dbReference type="Gramene" id="XM_028389537.1">
    <property type="protein sequence ID" value="XP_028245338.1"/>
    <property type="gene ID" value="LOC114422956"/>
</dbReference>
<dbReference type="SMART" id="SM00128">
    <property type="entry name" value="IPPc"/>
    <property type="match status" value="1"/>
</dbReference>
<proteinExistence type="inferred from homology"/>
<dbReference type="InterPro" id="IPR036691">
    <property type="entry name" value="Endo/exonu/phosph_ase_sf"/>
</dbReference>
<feature type="domain" description="Inositol polyphosphate-related phosphatase" evidence="3">
    <location>
        <begin position="355"/>
        <end position="664"/>
    </location>
</feature>
<dbReference type="Proteomes" id="UP000289340">
    <property type="component" value="Chromosome 1"/>
</dbReference>
<dbReference type="Pfam" id="PF22669">
    <property type="entry name" value="Exo_endo_phos2"/>
    <property type="match status" value="2"/>
</dbReference>
<keyword evidence="6" id="KW-1185">Reference proteome</keyword>
<evidence type="ECO:0000313" key="6">
    <source>
        <dbReference type="Proteomes" id="UP000289340"/>
    </source>
</evidence>
<comment type="similarity">
    <text evidence="1">Belongs to the inositol polyphosphate 5-phosphatase family.</text>
</comment>
<dbReference type="EMBL" id="QZWG01000001">
    <property type="protein sequence ID" value="RZC30889.1"/>
    <property type="molecule type" value="Genomic_DNA"/>
</dbReference>
<protein>
    <submittedName>
        <fullName evidence="4">Type I inositol polyphosphate 5-phosphatase 2 isoform A</fullName>
    </submittedName>
    <submittedName>
        <fullName evidence="5">Type I inositol polyphosphate 5-phosphatase 2 isoform B</fullName>
    </submittedName>
</protein>
<dbReference type="Gene3D" id="3.60.10.10">
    <property type="entry name" value="Endonuclease/exonuclease/phosphatase"/>
    <property type="match status" value="2"/>
</dbReference>
<evidence type="ECO:0000259" key="3">
    <source>
        <dbReference type="SMART" id="SM00128"/>
    </source>
</evidence>
<dbReference type="SUPFAM" id="SSF56219">
    <property type="entry name" value="DNase I-like"/>
    <property type="match status" value="1"/>
</dbReference>
<evidence type="ECO:0000313" key="5">
    <source>
        <dbReference type="EMBL" id="RZC30889.1"/>
    </source>
</evidence>
<keyword evidence="2" id="KW-0378">Hydrolase</keyword>
<dbReference type="PANTHER" id="PTHR45666:SF21">
    <property type="entry name" value="TYPE I INOSITOL POLYPHOSPHATE 5-PHOSPHATASE 2"/>
    <property type="match status" value="1"/>
</dbReference>
<accession>A0A445M5R4</accession>
<dbReference type="InterPro" id="IPR045849">
    <property type="entry name" value="IP5P_plant"/>
</dbReference>
<dbReference type="GO" id="GO:0004445">
    <property type="term" value="F:inositol-polyphosphate 5-phosphatase activity"/>
    <property type="evidence" value="ECO:0007669"/>
    <property type="project" value="InterPro"/>
</dbReference>
<dbReference type="Gramene" id="XM_028389530.1">
    <property type="protein sequence ID" value="XP_028245331.1"/>
    <property type="gene ID" value="LOC114422956"/>
</dbReference>
<dbReference type="FunFam" id="3.60.10.10:FF:000048">
    <property type="entry name" value="Type I inositol polyphosphate 5-phosphatase 2"/>
    <property type="match status" value="1"/>
</dbReference>
<dbReference type="EMBL" id="QZWG01000001">
    <property type="protein sequence ID" value="RZC30888.1"/>
    <property type="molecule type" value="Genomic_DNA"/>
</dbReference>